<feature type="active site" description="Proton acceptor" evidence="9">
    <location>
        <position position="8"/>
    </location>
</feature>
<dbReference type="Gene3D" id="3.20.20.70">
    <property type="entry name" value="Aldolase class I"/>
    <property type="match status" value="1"/>
</dbReference>
<dbReference type="PANTHER" id="PTHR43090:SF2">
    <property type="entry name" value="1-(5-PHOSPHORIBOSYL)-5-[(5-PHOSPHORIBOSYLAMINO)METHYLIDENEAMINO] IMIDAZOLE-4-CARBOXAMIDE ISOMERASE"/>
    <property type="match status" value="1"/>
</dbReference>
<dbReference type="PANTHER" id="PTHR43090">
    <property type="entry name" value="1-(5-PHOSPHORIBOSYL)-5-[(5-PHOSPHORIBOSYLAMINO)METHYLIDENEAMINO] IMIDAZOLE-4-CARBOXAMIDE ISOMERASE"/>
    <property type="match status" value="1"/>
</dbReference>
<dbReference type="InterPro" id="IPR044524">
    <property type="entry name" value="Isoase_HisA-like"/>
</dbReference>
<dbReference type="OrthoDB" id="9807749at2"/>
<dbReference type="InterPro" id="IPR006063">
    <property type="entry name" value="HisA_bact_arch"/>
</dbReference>
<dbReference type="UniPathway" id="UPA00031">
    <property type="reaction ID" value="UER00009"/>
</dbReference>
<protein>
    <recommendedName>
        <fullName evidence="9 11">1-(5-phosphoribosyl)-5-[(5-phosphoribosylamino)methylideneamino] imidazole-4-carboxamide isomerase</fullName>
        <ecNumber evidence="9 11">5.3.1.16</ecNumber>
    </recommendedName>
    <alternativeName>
        <fullName evidence="9">Phosphoribosylformimino-5-aminoimidazole carboxamide ribotide isomerase</fullName>
    </alternativeName>
</protein>
<gene>
    <name evidence="9" type="primary">hisA</name>
    <name evidence="12" type="ordered locus">Desti_3098</name>
</gene>
<accession>I4C869</accession>
<evidence type="ECO:0000256" key="2">
    <source>
        <dbReference type="ARBA" id="ARBA00004496"/>
    </source>
</evidence>
<evidence type="ECO:0000256" key="6">
    <source>
        <dbReference type="ARBA" id="ARBA00022605"/>
    </source>
</evidence>
<comment type="pathway">
    <text evidence="3 9 11">Amino-acid biosynthesis; L-histidine biosynthesis; L-histidine from 5-phospho-alpha-D-ribose 1-diphosphate: step 4/9.</text>
</comment>
<dbReference type="EMBL" id="CP003360">
    <property type="protein sequence ID" value="AFM25760.1"/>
    <property type="molecule type" value="Genomic_DNA"/>
</dbReference>
<dbReference type="CDD" id="cd04732">
    <property type="entry name" value="HisA"/>
    <property type="match status" value="1"/>
</dbReference>
<dbReference type="HAMAP" id="MF_01014">
    <property type="entry name" value="HisA"/>
    <property type="match status" value="1"/>
</dbReference>
<dbReference type="Pfam" id="PF00977">
    <property type="entry name" value="His_biosynth"/>
    <property type="match status" value="1"/>
</dbReference>
<dbReference type="STRING" id="706587.Desti_3098"/>
<reference evidence="13" key="1">
    <citation type="submission" date="2012-06" db="EMBL/GenBank/DDBJ databases">
        <title>Complete sequence of chromosome of Desulfomonile tiedjei DSM 6799.</title>
        <authorList>
            <person name="Lucas S."/>
            <person name="Copeland A."/>
            <person name="Lapidus A."/>
            <person name="Glavina del Rio T."/>
            <person name="Dalin E."/>
            <person name="Tice H."/>
            <person name="Bruce D."/>
            <person name="Goodwin L."/>
            <person name="Pitluck S."/>
            <person name="Peters L."/>
            <person name="Ovchinnikova G."/>
            <person name="Zeytun A."/>
            <person name="Lu M."/>
            <person name="Kyrpides N."/>
            <person name="Mavromatis K."/>
            <person name="Ivanova N."/>
            <person name="Brettin T."/>
            <person name="Detter J.C."/>
            <person name="Han C."/>
            <person name="Larimer F."/>
            <person name="Land M."/>
            <person name="Hauser L."/>
            <person name="Markowitz V."/>
            <person name="Cheng J.-F."/>
            <person name="Hugenholtz P."/>
            <person name="Woyke T."/>
            <person name="Wu D."/>
            <person name="Spring S."/>
            <person name="Schroeder M."/>
            <person name="Brambilla E."/>
            <person name="Klenk H.-P."/>
            <person name="Eisen J.A."/>
        </authorList>
    </citation>
    <scope>NUCLEOTIDE SEQUENCE [LARGE SCALE GENOMIC DNA]</scope>
    <source>
        <strain evidence="13">ATCC 49306 / DSM 6799 / DCB-1</strain>
    </source>
</reference>
<evidence type="ECO:0000256" key="10">
    <source>
        <dbReference type="RuleBase" id="RU003657"/>
    </source>
</evidence>
<dbReference type="InterPro" id="IPR011060">
    <property type="entry name" value="RibuloseP-bd_barrel"/>
</dbReference>
<evidence type="ECO:0000256" key="3">
    <source>
        <dbReference type="ARBA" id="ARBA00005133"/>
    </source>
</evidence>
<dbReference type="Proteomes" id="UP000006055">
    <property type="component" value="Chromosome"/>
</dbReference>
<dbReference type="InterPro" id="IPR023016">
    <property type="entry name" value="HisA/PriA"/>
</dbReference>
<evidence type="ECO:0000256" key="9">
    <source>
        <dbReference type="HAMAP-Rule" id="MF_01014"/>
    </source>
</evidence>
<keyword evidence="6 9" id="KW-0028">Amino-acid biosynthesis</keyword>
<evidence type="ECO:0000256" key="4">
    <source>
        <dbReference type="ARBA" id="ARBA00009667"/>
    </source>
</evidence>
<dbReference type="AlphaFoldDB" id="I4C869"/>
<evidence type="ECO:0000256" key="8">
    <source>
        <dbReference type="ARBA" id="ARBA00023235"/>
    </source>
</evidence>
<organism evidence="12 13">
    <name type="scientific">Desulfomonile tiedjei (strain ATCC 49306 / DSM 6799 / DCB-1)</name>
    <dbReference type="NCBI Taxonomy" id="706587"/>
    <lineage>
        <taxon>Bacteria</taxon>
        <taxon>Pseudomonadati</taxon>
        <taxon>Thermodesulfobacteriota</taxon>
        <taxon>Desulfomonilia</taxon>
        <taxon>Desulfomonilales</taxon>
        <taxon>Desulfomonilaceae</taxon>
        <taxon>Desulfomonile</taxon>
    </lineage>
</organism>
<dbReference type="EC" id="5.3.1.16" evidence="9 11"/>
<evidence type="ECO:0000256" key="11">
    <source>
        <dbReference type="RuleBase" id="RU003658"/>
    </source>
</evidence>
<dbReference type="RefSeq" id="WP_014810897.1">
    <property type="nucleotide sequence ID" value="NC_018025.1"/>
</dbReference>
<dbReference type="InterPro" id="IPR006062">
    <property type="entry name" value="His_biosynth"/>
</dbReference>
<dbReference type="PATRIC" id="fig|706587.4.peg.3523"/>
<dbReference type="InterPro" id="IPR013785">
    <property type="entry name" value="Aldolase_TIM"/>
</dbReference>
<evidence type="ECO:0000256" key="7">
    <source>
        <dbReference type="ARBA" id="ARBA00023102"/>
    </source>
</evidence>
<sequence length="241" mass="25392">MIIIPAIDLKEGKCVRLRQGRMDSSTVFHDDPAAQARLWEDSGASRIHVVDLDGSVGGVPVNLNRVQEIVEAVKVPVQVGGGIRNADTIRLYLDSGVATVILGTVAAKEPERALSLMEQFPGRISIGIDAKSGVVAVQGWTESAGVSANMLAARLEPANPVAFIYTDIDRDGMMRGPNIEATRTFAAGTAIPVILSGGVTTVSDIEATLPLEKEGVIGIIIGRALYEGTIDLKAAVRLVQA</sequence>
<name>I4C869_DESTA</name>
<dbReference type="NCBIfam" id="TIGR00007">
    <property type="entry name" value="1-(5-phosphoribosyl)-5-[(5-phosphoribosylamino)methylideneamino]imidazole-4-carboxamide isomerase"/>
    <property type="match status" value="1"/>
</dbReference>
<comment type="catalytic activity">
    <reaction evidence="1 9 11">
        <text>1-(5-phospho-beta-D-ribosyl)-5-[(5-phospho-beta-D-ribosylamino)methylideneamino]imidazole-4-carboxamide = 5-[(5-phospho-1-deoxy-D-ribulos-1-ylimino)methylamino]-1-(5-phospho-beta-D-ribosyl)imidazole-4-carboxamide</text>
        <dbReference type="Rhea" id="RHEA:15469"/>
        <dbReference type="ChEBI" id="CHEBI:58435"/>
        <dbReference type="ChEBI" id="CHEBI:58525"/>
        <dbReference type="EC" id="5.3.1.16"/>
    </reaction>
</comment>
<comment type="similarity">
    <text evidence="4 9 10">Belongs to the HisA/HisF family.</text>
</comment>
<keyword evidence="8 9" id="KW-0413">Isomerase</keyword>
<evidence type="ECO:0000256" key="5">
    <source>
        <dbReference type="ARBA" id="ARBA00022490"/>
    </source>
</evidence>
<dbReference type="GO" id="GO:0000105">
    <property type="term" value="P:L-histidine biosynthetic process"/>
    <property type="evidence" value="ECO:0007669"/>
    <property type="project" value="UniProtKB-UniRule"/>
</dbReference>
<proteinExistence type="inferred from homology"/>
<dbReference type="SUPFAM" id="SSF51366">
    <property type="entry name" value="Ribulose-phoshate binding barrel"/>
    <property type="match status" value="1"/>
</dbReference>
<dbReference type="GO" id="GO:0003949">
    <property type="term" value="F:1-(5-phosphoribosyl)-5-[(5-phosphoribosylamino)methylideneamino]imidazole-4-carboxamide isomerase activity"/>
    <property type="evidence" value="ECO:0007669"/>
    <property type="project" value="UniProtKB-UniRule"/>
</dbReference>
<dbReference type="HOGENOM" id="CLU_048577_1_1_7"/>
<dbReference type="GO" id="GO:0000162">
    <property type="term" value="P:L-tryptophan biosynthetic process"/>
    <property type="evidence" value="ECO:0007669"/>
    <property type="project" value="TreeGrafter"/>
</dbReference>
<feature type="active site" description="Proton donor" evidence="9">
    <location>
        <position position="129"/>
    </location>
</feature>
<dbReference type="KEGG" id="dti:Desti_3098"/>
<evidence type="ECO:0000313" key="13">
    <source>
        <dbReference type="Proteomes" id="UP000006055"/>
    </source>
</evidence>
<comment type="subcellular location">
    <subcellularLocation>
        <location evidence="2 9 11">Cytoplasm</location>
    </subcellularLocation>
</comment>
<keyword evidence="5 9" id="KW-0963">Cytoplasm</keyword>
<evidence type="ECO:0000313" key="12">
    <source>
        <dbReference type="EMBL" id="AFM25760.1"/>
    </source>
</evidence>
<dbReference type="FunFam" id="3.20.20.70:FF:000009">
    <property type="entry name" value="1-(5-phosphoribosyl)-5-[(5-phosphoribosylamino)methylideneamino] imidazole-4-carboxamide isomerase"/>
    <property type="match status" value="1"/>
</dbReference>
<keyword evidence="13" id="KW-1185">Reference proteome</keyword>
<dbReference type="GO" id="GO:0005737">
    <property type="term" value="C:cytoplasm"/>
    <property type="evidence" value="ECO:0007669"/>
    <property type="project" value="UniProtKB-SubCell"/>
</dbReference>
<dbReference type="eggNOG" id="COG0106">
    <property type="taxonomic scope" value="Bacteria"/>
</dbReference>
<evidence type="ECO:0000256" key="1">
    <source>
        <dbReference type="ARBA" id="ARBA00000901"/>
    </source>
</evidence>
<keyword evidence="7 9" id="KW-0368">Histidine biosynthesis</keyword>